<evidence type="ECO:0000313" key="3">
    <source>
        <dbReference type="EMBL" id="KAK8772209.1"/>
    </source>
</evidence>
<reference evidence="3 4" key="1">
    <citation type="journal article" date="2023" name="Arcadia Sci">
        <title>De novo assembly of a long-read Amblyomma americanum tick genome.</title>
        <authorList>
            <person name="Chou S."/>
            <person name="Poskanzer K.E."/>
            <person name="Rollins M."/>
            <person name="Thuy-Boun P.S."/>
        </authorList>
    </citation>
    <scope>NUCLEOTIDE SEQUENCE [LARGE SCALE GENOMIC DNA]</scope>
    <source>
        <strain evidence="3">F_SG_1</strain>
        <tissue evidence="3">Salivary glands</tissue>
    </source>
</reference>
<proteinExistence type="predicted"/>
<evidence type="ECO:0000256" key="1">
    <source>
        <dbReference type="SAM" id="MobiDB-lite"/>
    </source>
</evidence>
<accession>A0AAQ4EBR3</accession>
<keyword evidence="4" id="KW-1185">Reference proteome</keyword>
<keyword evidence="2" id="KW-0812">Transmembrane</keyword>
<feature type="transmembrane region" description="Helical" evidence="2">
    <location>
        <begin position="6"/>
        <end position="23"/>
    </location>
</feature>
<comment type="caution">
    <text evidence="3">The sequence shown here is derived from an EMBL/GenBank/DDBJ whole genome shotgun (WGS) entry which is preliminary data.</text>
</comment>
<gene>
    <name evidence="3" type="ORF">V5799_024547</name>
</gene>
<sequence>MRQVVVPSVLPIIFMIVFIIYVLTVKKQDSSSEVTAEHGAVNARDATQSTGLGTEHNSNAARAGAEPAVGP</sequence>
<evidence type="ECO:0000256" key="2">
    <source>
        <dbReference type="SAM" id="Phobius"/>
    </source>
</evidence>
<evidence type="ECO:0000313" key="4">
    <source>
        <dbReference type="Proteomes" id="UP001321473"/>
    </source>
</evidence>
<dbReference type="Proteomes" id="UP001321473">
    <property type="component" value="Unassembled WGS sequence"/>
</dbReference>
<feature type="compositionally biased region" description="Polar residues" evidence="1">
    <location>
        <begin position="45"/>
        <end position="60"/>
    </location>
</feature>
<protein>
    <submittedName>
        <fullName evidence="3">Uncharacterized protein</fullName>
    </submittedName>
</protein>
<dbReference type="EMBL" id="JARKHS020018673">
    <property type="protein sequence ID" value="KAK8772209.1"/>
    <property type="molecule type" value="Genomic_DNA"/>
</dbReference>
<feature type="region of interest" description="Disordered" evidence="1">
    <location>
        <begin position="33"/>
        <end position="71"/>
    </location>
</feature>
<dbReference type="AlphaFoldDB" id="A0AAQ4EBR3"/>
<keyword evidence="2" id="KW-0472">Membrane</keyword>
<keyword evidence="2" id="KW-1133">Transmembrane helix</keyword>
<name>A0AAQ4EBR3_AMBAM</name>
<organism evidence="3 4">
    <name type="scientific">Amblyomma americanum</name>
    <name type="common">Lone star tick</name>
    <dbReference type="NCBI Taxonomy" id="6943"/>
    <lineage>
        <taxon>Eukaryota</taxon>
        <taxon>Metazoa</taxon>
        <taxon>Ecdysozoa</taxon>
        <taxon>Arthropoda</taxon>
        <taxon>Chelicerata</taxon>
        <taxon>Arachnida</taxon>
        <taxon>Acari</taxon>
        <taxon>Parasitiformes</taxon>
        <taxon>Ixodida</taxon>
        <taxon>Ixodoidea</taxon>
        <taxon>Ixodidae</taxon>
        <taxon>Amblyomminae</taxon>
        <taxon>Amblyomma</taxon>
    </lineage>
</organism>